<dbReference type="EMBL" id="DVNC01000029">
    <property type="protein sequence ID" value="HIU53377.1"/>
    <property type="molecule type" value="Genomic_DNA"/>
</dbReference>
<protein>
    <recommendedName>
        <fullName evidence="3">Lipoprotein</fullName>
    </recommendedName>
</protein>
<evidence type="ECO:0008006" key="3">
    <source>
        <dbReference type="Google" id="ProtNLM"/>
    </source>
</evidence>
<name>A0A9D1SBB2_9PROT</name>
<evidence type="ECO:0000313" key="2">
    <source>
        <dbReference type="Proteomes" id="UP000824107"/>
    </source>
</evidence>
<reference evidence="1" key="2">
    <citation type="journal article" date="2021" name="PeerJ">
        <title>Extensive microbial diversity within the chicken gut microbiome revealed by metagenomics and culture.</title>
        <authorList>
            <person name="Gilroy R."/>
            <person name="Ravi A."/>
            <person name="Getino M."/>
            <person name="Pursley I."/>
            <person name="Horton D.L."/>
            <person name="Alikhan N.F."/>
            <person name="Baker D."/>
            <person name="Gharbi K."/>
            <person name="Hall N."/>
            <person name="Watson M."/>
            <person name="Adriaenssens E.M."/>
            <person name="Foster-Nyarko E."/>
            <person name="Jarju S."/>
            <person name="Secka A."/>
            <person name="Antonio M."/>
            <person name="Oren A."/>
            <person name="Chaudhuri R.R."/>
            <person name="La Ragione R."/>
            <person name="Hildebrand F."/>
            <person name="Pallen M.J."/>
        </authorList>
    </citation>
    <scope>NUCLEOTIDE SEQUENCE</scope>
    <source>
        <strain evidence="1">ChiW3-316</strain>
    </source>
</reference>
<evidence type="ECO:0000313" key="1">
    <source>
        <dbReference type="EMBL" id="HIU53377.1"/>
    </source>
</evidence>
<accession>A0A9D1SBB2</accession>
<gene>
    <name evidence="1" type="ORF">IAD20_04790</name>
</gene>
<reference evidence="1" key="1">
    <citation type="submission" date="2020-10" db="EMBL/GenBank/DDBJ databases">
        <authorList>
            <person name="Gilroy R."/>
        </authorList>
    </citation>
    <scope>NUCLEOTIDE SEQUENCE</scope>
    <source>
        <strain evidence="1">ChiW3-316</strain>
    </source>
</reference>
<sequence length="103" mass="11994">MKNGFSIATLAVFLLSGCVSDRPQAAKNAYESDYERFFQNVIVKEKTPHYVTYEYKDVRIDEIAFLASRYCQEQGGKTAYLHDTVLYRNFTRRATFDCLELQN</sequence>
<dbReference type="PROSITE" id="PS51257">
    <property type="entry name" value="PROKAR_LIPOPROTEIN"/>
    <property type="match status" value="1"/>
</dbReference>
<proteinExistence type="predicted"/>
<organism evidence="1 2">
    <name type="scientific">Candidatus Scatocola faecipullorum</name>
    <dbReference type="NCBI Taxonomy" id="2840917"/>
    <lineage>
        <taxon>Bacteria</taxon>
        <taxon>Pseudomonadati</taxon>
        <taxon>Pseudomonadota</taxon>
        <taxon>Alphaproteobacteria</taxon>
        <taxon>Rhodospirillales</taxon>
        <taxon>Rhodospirillaceae</taxon>
        <taxon>Rhodospirillaceae incertae sedis</taxon>
        <taxon>Candidatus Scatocola</taxon>
    </lineage>
</organism>
<dbReference type="AlphaFoldDB" id="A0A9D1SBB2"/>
<dbReference type="Proteomes" id="UP000824107">
    <property type="component" value="Unassembled WGS sequence"/>
</dbReference>
<comment type="caution">
    <text evidence="1">The sequence shown here is derived from an EMBL/GenBank/DDBJ whole genome shotgun (WGS) entry which is preliminary data.</text>
</comment>